<sequence>MLFAFTSIITLILAQFETVADGPVQKLRQFFVLINPYSGRKTAGRIFHKKVAPLLTACGVNFRIHETRGPGDAAAVCRDLDFSTLDGPWLPEVVGTAVRPCMSISTSGTGCGDEAFRPSQNAQRIPGTLLAARRHGVFHSGSVLKDGRYCSDDREKFTKEQKWRESSAIAHGAHPKDRRQPDYFYYLDKMSEENVDGVLYVCHGLSWSAVNWGQTLTRYSPERSINLGSPSEFCG</sequence>
<dbReference type="InterPro" id="IPR016064">
    <property type="entry name" value="NAD/diacylglycerol_kinase_sf"/>
</dbReference>
<proteinExistence type="predicted"/>
<protein>
    <submittedName>
        <fullName evidence="2">Sphingosine kinase 1</fullName>
    </submittedName>
</protein>
<evidence type="ECO:0000313" key="2">
    <source>
        <dbReference type="EMBL" id="GFR65279.1"/>
    </source>
</evidence>
<organism evidence="2 3">
    <name type="scientific">Elysia marginata</name>
    <dbReference type="NCBI Taxonomy" id="1093978"/>
    <lineage>
        <taxon>Eukaryota</taxon>
        <taxon>Metazoa</taxon>
        <taxon>Spiralia</taxon>
        <taxon>Lophotrochozoa</taxon>
        <taxon>Mollusca</taxon>
        <taxon>Gastropoda</taxon>
        <taxon>Heterobranchia</taxon>
        <taxon>Euthyneura</taxon>
        <taxon>Panpulmonata</taxon>
        <taxon>Sacoglossa</taxon>
        <taxon>Placobranchoidea</taxon>
        <taxon>Plakobranchidae</taxon>
        <taxon>Elysia</taxon>
    </lineage>
</organism>
<accession>A0AAV4EW78</accession>
<dbReference type="InterPro" id="IPR001206">
    <property type="entry name" value="Diacylglycerol_kinase_cat_dom"/>
</dbReference>
<dbReference type="AlphaFoldDB" id="A0AAV4EW78"/>
<comment type="caution">
    <text evidence="2">The sequence shown here is derived from an EMBL/GenBank/DDBJ whole genome shotgun (WGS) entry which is preliminary data.</text>
</comment>
<dbReference type="Proteomes" id="UP000762676">
    <property type="component" value="Unassembled WGS sequence"/>
</dbReference>
<keyword evidence="3" id="KW-1185">Reference proteome</keyword>
<dbReference type="GO" id="GO:0016301">
    <property type="term" value="F:kinase activity"/>
    <property type="evidence" value="ECO:0007669"/>
    <property type="project" value="UniProtKB-KW"/>
</dbReference>
<reference evidence="2 3" key="1">
    <citation type="journal article" date="2021" name="Elife">
        <title>Chloroplast acquisition without the gene transfer in kleptoplastic sea slugs, Plakobranchus ocellatus.</title>
        <authorList>
            <person name="Maeda T."/>
            <person name="Takahashi S."/>
            <person name="Yoshida T."/>
            <person name="Shimamura S."/>
            <person name="Takaki Y."/>
            <person name="Nagai Y."/>
            <person name="Toyoda A."/>
            <person name="Suzuki Y."/>
            <person name="Arimoto A."/>
            <person name="Ishii H."/>
            <person name="Satoh N."/>
            <person name="Nishiyama T."/>
            <person name="Hasebe M."/>
            <person name="Maruyama T."/>
            <person name="Minagawa J."/>
            <person name="Obokata J."/>
            <person name="Shigenobu S."/>
        </authorList>
    </citation>
    <scope>NUCLEOTIDE SEQUENCE [LARGE SCALE GENOMIC DNA]</scope>
</reference>
<dbReference type="SUPFAM" id="SSF111331">
    <property type="entry name" value="NAD kinase/diacylglycerol kinase-like"/>
    <property type="match status" value="1"/>
</dbReference>
<evidence type="ECO:0000259" key="1">
    <source>
        <dbReference type="PROSITE" id="PS50146"/>
    </source>
</evidence>
<dbReference type="Pfam" id="PF00781">
    <property type="entry name" value="DAGK_cat"/>
    <property type="match status" value="1"/>
</dbReference>
<dbReference type="Gene3D" id="3.40.50.10330">
    <property type="entry name" value="Probable inorganic polyphosphate/atp-NAD kinase, domain 1"/>
    <property type="match status" value="1"/>
</dbReference>
<evidence type="ECO:0000313" key="3">
    <source>
        <dbReference type="Proteomes" id="UP000762676"/>
    </source>
</evidence>
<feature type="domain" description="DAGKc" evidence="1">
    <location>
        <begin position="25"/>
        <end position="81"/>
    </location>
</feature>
<dbReference type="InterPro" id="IPR017438">
    <property type="entry name" value="ATP-NAD_kinase_N"/>
</dbReference>
<dbReference type="EMBL" id="BMAT01011025">
    <property type="protein sequence ID" value="GFR65279.1"/>
    <property type="molecule type" value="Genomic_DNA"/>
</dbReference>
<gene>
    <name evidence="2" type="ORF">ElyMa_005527800</name>
</gene>
<dbReference type="PROSITE" id="PS50146">
    <property type="entry name" value="DAGK"/>
    <property type="match status" value="1"/>
</dbReference>
<keyword evidence="2" id="KW-0418">Kinase</keyword>
<keyword evidence="2" id="KW-0808">Transferase</keyword>
<name>A0AAV4EW78_9GAST</name>